<proteinExistence type="predicted"/>
<dbReference type="Gene3D" id="3.80.10.10">
    <property type="entry name" value="Ribonuclease Inhibitor"/>
    <property type="match status" value="1"/>
</dbReference>
<accession>A0A1B0D9N2</accession>
<dbReference type="VEuPathDB" id="VectorBase:PPAI004344"/>
<dbReference type="SUPFAM" id="SSF52047">
    <property type="entry name" value="RNI-like"/>
    <property type="match status" value="1"/>
</dbReference>
<dbReference type="EnsemblMetazoa" id="PPAI004344-RA">
    <property type="protein sequence ID" value="PPAI004344-PA"/>
    <property type="gene ID" value="PPAI004344"/>
</dbReference>
<dbReference type="Proteomes" id="UP000092462">
    <property type="component" value="Unassembled WGS sequence"/>
</dbReference>
<dbReference type="InterPro" id="IPR032675">
    <property type="entry name" value="LRR_dom_sf"/>
</dbReference>
<organism evidence="1 2">
    <name type="scientific">Phlebotomus papatasi</name>
    <name type="common">Sandfly</name>
    <dbReference type="NCBI Taxonomy" id="29031"/>
    <lineage>
        <taxon>Eukaryota</taxon>
        <taxon>Metazoa</taxon>
        <taxon>Ecdysozoa</taxon>
        <taxon>Arthropoda</taxon>
        <taxon>Hexapoda</taxon>
        <taxon>Insecta</taxon>
        <taxon>Pterygota</taxon>
        <taxon>Neoptera</taxon>
        <taxon>Endopterygota</taxon>
        <taxon>Diptera</taxon>
        <taxon>Nematocera</taxon>
        <taxon>Psychodoidea</taxon>
        <taxon>Psychodidae</taxon>
        <taxon>Phlebotomus</taxon>
        <taxon>Phlebotomus</taxon>
    </lineage>
</organism>
<dbReference type="EMBL" id="AJVK01013005">
    <property type="status" value="NOT_ANNOTATED_CDS"/>
    <property type="molecule type" value="Genomic_DNA"/>
</dbReference>
<sequence length="193" mass="21807">MFCTKIVHPALRGNQINGRNLFYWVNIIFNTVDKRRLRKVGPDRLCAEWVLKNGGAVRFCESPNNLLDNYNLLPPEDTSKVTLKEINATNSAIMTIGFAHLEGCSKIDKIIIENCKYVDNRGFHHLAKANESLKHLEIGQCANVSDSGLLELKNLSKLQKLVLKDLPGVKDWPGLEAQLKTHLKDCQLQFKPT</sequence>
<dbReference type="VEuPathDB" id="VectorBase:PPAPM1_005373"/>
<evidence type="ECO:0000313" key="1">
    <source>
        <dbReference type="EnsemblMetazoa" id="PPAI004344-PA"/>
    </source>
</evidence>
<protein>
    <submittedName>
        <fullName evidence="1">Uncharacterized protein</fullName>
    </submittedName>
</protein>
<dbReference type="AlphaFoldDB" id="A0A1B0D9N2"/>
<evidence type="ECO:0000313" key="2">
    <source>
        <dbReference type="Proteomes" id="UP000092462"/>
    </source>
</evidence>
<reference evidence="1" key="1">
    <citation type="submission" date="2022-08" db="UniProtKB">
        <authorList>
            <consortium name="EnsemblMetazoa"/>
        </authorList>
    </citation>
    <scope>IDENTIFICATION</scope>
    <source>
        <strain evidence="1">Israel</strain>
    </source>
</reference>
<name>A0A1B0D9N2_PHLPP</name>
<keyword evidence="2" id="KW-1185">Reference proteome</keyword>